<keyword evidence="3" id="KW-1185">Reference proteome</keyword>
<comment type="caution">
    <text evidence="2">The sequence shown here is derived from an EMBL/GenBank/DDBJ whole genome shotgun (WGS) entry which is preliminary data.</text>
</comment>
<name>A0ABS6EVN4_9CLOT</name>
<dbReference type="InterPro" id="IPR023875">
    <property type="entry name" value="DNA_repair_put"/>
</dbReference>
<sequence length="243" mass="29407">MVLYIHDGSFDGFLTCIYDSYYSNIKPNEILDKRYYENQLFYEPYYIDTDTEKSNKVLKSLITQCGNETLYNVYYSFLCDTPPSHTLIYKYIKLAFKLKKDVNLHLHNEIVYSVVSLKDRVLKESHRMKGFLRFTSIDNKLLYSVIEPDNNILPIIAPHFQNRLPKENWIIHDAKRSLVLVYDKEKYFLLEDLKYSFMNIKKDLYTDLWKEYFKSTTIEERLNIKLQKRSMPQRYWKHLHEID</sequence>
<gene>
    <name evidence="2" type="ORF">KQI89_00715</name>
</gene>
<protein>
    <submittedName>
        <fullName evidence="2">TIGR03915 family putative DNA repair protein</fullName>
    </submittedName>
</protein>
<reference evidence="2 3" key="1">
    <citation type="submission" date="2021-06" db="EMBL/GenBank/DDBJ databases">
        <authorList>
            <person name="Sun Q."/>
            <person name="Li D."/>
        </authorList>
    </citation>
    <scope>NUCLEOTIDE SEQUENCE [LARGE SCALE GENOMIC DNA]</scope>
    <source>
        <strain evidence="2 3">MSJ-4</strain>
    </source>
</reference>
<dbReference type="InterPro" id="IPR025404">
    <property type="entry name" value="DUF4130"/>
</dbReference>
<evidence type="ECO:0000313" key="2">
    <source>
        <dbReference type="EMBL" id="MBU5590279.1"/>
    </source>
</evidence>
<evidence type="ECO:0000259" key="1">
    <source>
        <dbReference type="Pfam" id="PF13566"/>
    </source>
</evidence>
<dbReference type="Pfam" id="PF13566">
    <property type="entry name" value="DUF4130"/>
    <property type="match status" value="1"/>
</dbReference>
<dbReference type="RefSeq" id="WP_216455513.1">
    <property type="nucleotide sequence ID" value="NZ_JAHLQL010000001.1"/>
</dbReference>
<proteinExistence type="predicted"/>
<accession>A0ABS6EVN4</accession>
<dbReference type="NCBIfam" id="TIGR03915">
    <property type="entry name" value="SAM_7_link_chp"/>
    <property type="match status" value="1"/>
</dbReference>
<evidence type="ECO:0000313" key="3">
    <source>
        <dbReference type="Proteomes" id="UP000736583"/>
    </source>
</evidence>
<dbReference type="EMBL" id="JAHLQL010000001">
    <property type="protein sequence ID" value="MBU5590279.1"/>
    <property type="molecule type" value="Genomic_DNA"/>
</dbReference>
<dbReference type="Proteomes" id="UP000736583">
    <property type="component" value="Unassembled WGS sequence"/>
</dbReference>
<feature type="domain" description="DUF4130" evidence="1">
    <location>
        <begin position="85"/>
        <end position="241"/>
    </location>
</feature>
<organism evidence="2 3">
    <name type="scientific">Clostridium simiarum</name>
    <dbReference type="NCBI Taxonomy" id="2841506"/>
    <lineage>
        <taxon>Bacteria</taxon>
        <taxon>Bacillati</taxon>
        <taxon>Bacillota</taxon>
        <taxon>Clostridia</taxon>
        <taxon>Eubacteriales</taxon>
        <taxon>Clostridiaceae</taxon>
        <taxon>Clostridium</taxon>
    </lineage>
</organism>